<reference evidence="8 9" key="1">
    <citation type="journal article" date="2023" name="bioRxiv">
        <title>An intranuclear bacterial parasite of deep-sea mussels expresses apoptosis inhibitors acquired from its host.</title>
        <authorList>
            <person name="Gonzalez Porras M.A."/>
            <person name="Assie A."/>
            <person name="Tietjen M."/>
            <person name="Violette M."/>
            <person name="Kleiner M."/>
            <person name="Gruber-Vodicka H."/>
            <person name="Dubilier N."/>
            <person name="Leisch N."/>
        </authorList>
    </citation>
    <scope>NUCLEOTIDE SEQUENCE [LARGE SCALE GENOMIC DNA]</scope>
    <source>
        <strain evidence="8">IAP13</strain>
    </source>
</reference>
<feature type="transmembrane region" description="Helical" evidence="7">
    <location>
        <begin position="248"/>
        <end position="266"/>
    </location>
</feature>
<feature type="transmembrane region" description="Helical" evidence="7">
    <location>
        <begin position="360"/>
        <end position="380"/>
    </location>
</feature>
<feature type="transmembrane region" description="Helical" evidence="7">
    <location>
        <begin position="148"/>
        <end position="166"/>
    </location>
</feature>
<dbReference type="PANTHER" id="PTHR42865:SF5">
    <property type="entry name" value="L-CYSTINE TRANSPORTER TCYP"/>
    <property type="match status" value="1"/>
</dbReference>
<proteinExistence type="inferred from homology"/>
<dbReference type="GO" id="GO:0015293">
    <property type="term" value="F:symporter activity"/>
    <property type="evidence" value="ECO:0007669"/>
    <property type="project" value="InterPro"/>
</dbReference>
<evidence type="ECO:0000256" key="4">
    <source>
        <dbReference type="ARBA" id="ARBA00022692"/>
    </source>
</evidence>
<evidence type="ECO:0000256" key="6">
    <source>
        <dbReference type="ARBA" id="ARBA00023136"/>
    </source>
</evidence>
<comment type="subcellular location">
    <subcellularLocation>
        <location evidence="1">Membrane</location>
        <topology evidence="1">Multi-pass membrane protein</topology>
    </subcellularLocation>
</comment>
<protein>
    <submittedName>
        <fullName evidence="8">Dicarboxylate/amino acid:cation symporter</fullName>
    </submittedName>
</protein>
<sequence length="418" mass="45224">MREHSKQSTLSSAVILLIAGLLGLLCAWVNNPLLNQACEIVSDVFIRLLKLVSIPIIFFSLLSTLTGMGGMTDARKLGSKIVQYTLLTTIIAAGLALILYIILDPSGSVTDINLMVAEEKNPVETMSYLGFLLSIIPSNIIEPFYHNNVIGVLFIALLLSAAVLSLGDEHKTVLHSLFASLFAAIMKMTSFILKLMPLAVWAFVTLFANELKNQGVLHGLTIYLVCILLANLIQALLVLPLFLKIKGISPWAALQAMWPALAMAFFTKSSSAALPSAVDCIEKRLGVSSRIARITMPLCITVNMNACAAFILITVLFVSQSNGIEYSTLELISWIFIATLAAIGNAGVPMGCYMLSSAFLSAMGVPLHLLVIILPFYAFIDMLESAINVWSDSCVTAVVDKDMQSTDQDTPRVTNNTS</sequence>
<dbReference type="PANTHER" id="PTHR42865">
    <property type="entry name" value="PROTON/GLUTAMATE-ASPARTATE SYMPORTER"/>
    <property type="match status" value="1"/>
</dbReference>
<evidence type="ECO:0000313" key="8">
    <source>
        <dbReference type="EMBL" id="MDP0590028.1"/>
    </source>
</evidence>
<evidence type="ECO:0000256" key="2">
    <source>
        <dbReference type="ARBA" id="ARBA00006148"/>
    </source>
</evidence>
<dbReference type="Gene3D" id="1.10.3860.10">
    <property type="entry name" value="Sodium:dicarboxylate symporter"/>
    <property type="match status" value="1"/>
</dbReference>
<dbReference type="EMBL" id="JASXSV010000027">
    <property type="protein sequence ID" value="MDP0590028.1"/>
    <property type="molecule type" value="Genomic_DNA"/>
</dbReference>
<evidence type="ECO:0000313" key="9">
    <source>
        <dbReference type="Proteomes" id="UP001178148"/>
    </source>
</evidence>
<dbReference type="GO" id="GO:0005886">
    <property type="term" value="C:plasma membrane"/>
    <property type="evidence" value="ECO:0007669"/>
    <property type="project" value="TreeGrafter"/>
</dbReference>
<dbReference type="AlphaFoldDB" id="A0AA90NY98"/>
<evidence type="ECO:0000256" key="1">
    <source>
        <dbReference type="ARBA" id="ARBA00004141"/>
    </source>
</evidence>
<comment type="similarity">
    <text evidence="2">Belongs to the dicarboxylate/amino acid:cation symporter (DAACS) (TC 2.A.23) family.</text>
</comment>
<dbReference type="InterPro" id="IPR001991">
    <property type="entry name" value="Na-dicarboxylate_symporter"/>
</dbReference>
<feature type="transmembrane region" description="Helical" evidence="7">
    <location>
        <begin position="178"/>
        <end position="208"/>
    </location>
</feature>
<dbReference type="GO" id="GO:0015184">
    <property type="term" value="F:L-cystine transmembrane transporter activity"/>
    <property type="evidence" value="ECO:0007669"/>
    <property type="project" value="TreeGrafter"/>
</dbReference>
<feature type="transmembrane region" description="Helical" evidence="7">
    <location>
        <begin position="220"/>
        <end position="242"/>
    </location>
</feature>
<keyword evidence="4 7" id="KW-0812">Transmembrane</keyword>
<gene>
    <name evidence="8" type="ORF">QS748_12910</name>
</gene>
<evidence type="ECO:0000256" key="3">
    <source>
        <dbReference type="ARBA" id="ARBA00022448"/>
    </source>
</evidence>
<keyword evidence="5 7" id="KW-1133">Transmembrane helix</keyword>
<evidence type="ECO:0000256" key="5">
    <source>
        <dbReference type="ARBA" id="ARBA00022989"/>
    </source>
</evidence>
<dbReference type="Pfam" id="PF00375">
    <property type="entry name" value="SDF"/>
    <property type="match status" value="1"/>
</dbReference>
<evidence type="ECO:0000256" key="7">
    <source>
        <dbReference type="SAM" id="Phobius"/>
    </source>
</evidence>
<keyword evidence="9" id="KW-1185">Reference proteome</keyword>
<dbReference type="SUPFAM" id="SSF118215">
    <property type="entry name" value="Proton glutamate symport protein"/>
    <property type="match status" value="1"/>
</dbReference>
<organism evidence="8 9">
    <name type="scientific">Candidatus Endonucleibacter bathymodioli</name>
    <dbReference type="NCBI Taxonomy" id="539814"/>
    <lineage>
        <taxon>Bacteria</taxon>
        <taxon>Pseudomonadati</taxon>
        <taxon>Pseudomonadota</taxon>
        <taxon>Gammaproteobacteria</taxon>
        <taxon>Oceanospirillales</taxon>
        <taxon>Endozoicomonadaceae</taxon>
        <taxon>Candidatus Endonucleibacter</taxon>
    </lineage>
</organism>
<keyword evidence="3" id="KW-0813">Transport</keyword>
<name>A0AA90NY98_9GAMM</name>
<keyword evidence="6 7" id="KW-0472">Membrane</keyword>
<comment type="caution">
    <text evidence="8">The sequence shown here is derived from an EMBL/GenBank/DDBJ whole genome shotgun (WGS) entry which is preliminary data.</text>
</comment>
<feature type="transmembrane region" description="Helical" evidence="7">
    <location>
        <begin position="51"/>
        <end position="69"/>
    </location>
</feature>
<dbReference type="Proteomes" id="UP001178148">
    <property type="component" value="Unassembled WGS sequence"/>
</dbReference>
<feature type="transmembrane region" description="Helical" evidence="7">
    <location>
        <begin position="298"/>
        <end position="319"/>
    </location>
</feature>
<dbReference type="InterPro" id="IPR036458">
    <property type="entry name" value="Na:dicarbo_symporter_sf"/>
</dbReference>
<dbReference type="PRINTS" id="PR00173">
    <property type="entry name" value="EDTRNSPORT"/>
</dbReference>
<accession>A0AA90NY98</accession>
<feature type="transmembrane region" description="Helical" evidence="7">
    <location>
        <begin position="81"/>
        <end position="103"/>
    </location>
</feature>
<feature type="transmembrane region" description="Helical" evidence="7">
    <location>
        <begin position="331"/>
        <end position="348"/>
    </location>
</feature>
<feature type="transmembrane region" description="Helical" evidence="7">
    <location>
        <begin position="12"/>
        <end position="31"/>
    </location>
</feature>